<dbReference type="InterPro" id="IPR035906">
    <property type="entry name" value="MetI-like_sf"/>
</dbReference>
<dbReference type="CDD" id="cd06261">
    <property type="entry name" value="TM_PBP2"/>
    <property type="match status" value="1"/>
</dbReference>
<evidence type="ECO:0000256" key="5">
    <source>
        <dbReference type="ARBA" id="ARBA00023136"/>
    </source>
</evidence>
<feature type="transmembrane region" description="Helical" evidence="6">
    <location>
        <begin position="270"/>
        <end position="291"/>
    </location>
</feature>
<dbReference type="GO" id="GO:0055085">
    <property type="term" value="P:transmembrane transport"/>
    <property type="evidence" value="ECO:0007669"/>
    <property type="project" value="InterPro"/>
</dbReference>
<gene>
    <name evidence="9" type="ORF">FZC79_17945</name>
</gene>
<dbReference type="RefSeq" id="WP_148948152.1">
    <property type="nucleotide sequence ID" value="NZ_VTEH01000017.1"/>
</dbReference>
<dbReference type="Proteomes" id="UP000323317">
    <property type="component" value="Unassembled WGS sequence"/>
</dbReference>
<evidence type="ECO:0000313" key="10">
    <source>
        <dbReference type="Proteomes" id="UP000323317"/>
    </source>
</evidence>
<dbReference type="GO" id="GO:0005886">
    <property type="term" value="C:plasma membrane"/>
    <property type="evidence" value="ECO:0007669"/>
    <property type="project" value="UniProtKB-SubCell"/>
</dbReference>
<feature type="domain" description="ABC transmembrane type-1" evidence="8">
    <location>
        <begin position="84"/>
        <end position="295"/>
    </location>
</feature>
<dbReference type="SUPFAM" id="SSF161098">
    <property type="entry name" value="MetI-like"/>
    <property type="match status" value="1"/>
</dbReference>
<dbReference type="PANTHER" id="PTHR43839:SF3">
    <property type="entry name" value="OLIGOPEPTIDE ABC TRANSPORTER, PERMEASE PROTEIN"/>
    <property type="match status" value="1"/>
</dbReference>
<evidence type="ECO:0000256" key="1">
    <source>
        <dbReference type="ARBA" id="ARBA00004141"/>
    </source>
</evidence>
<evidence type="ECO:0000256" key="3">
    <source>
        <dbReference type="ARBA" id="ARBA00022692"/>
    </source>
</evidence>
<dbReference type="PROSITE" id="PS50928">
    <property type="entry name" value="ABC_TM1"/>
    <property type="match status" value="1"/>
</dbReference>
<keyword evidence="3 6" id="KW-0812">Transmembrane</keyword>
<feature type="transmembrane region" description="Helical" evidence="6">
    <location>
        <begin position="155"/>
        <end position="174"/>
    </location>
</feature>
<dbReference type="EMBL" id="VTEH01000017">
    <property type="protein sequence ID" value="TYR73523.1"/>
    <property type="molecule type" value="Genomic_DNA"/>
</dbReference>
<sequence length="338" mass="38118">MRNRTGYKGVVFICTAFVVLMVGGSLVFNNFFDGEIPQTTLKYDESGNLIGGAPFKPSLDFPFGTDRNGYDMFFKVLQGAQYTLGAAILISILSFLISFVFGIAGGFRNSRSKYVTQTILTSFYFIPQSIIAYNVLYPLLWETSAGFQTTFTERVIWQIVTLALITVPTTAILISNETREILQKEFILSARVLGGSKFFLFRKHLLPHLKMRLFIIFPKIIIQALLIIAHLGFFTLFFGGTDVCYEPFCDPPKPFVQEWAGMMAMNYKDIFNASWIFMVPMLFFSLTILSLNGITKGLEGLSNSEDRKKGISSETDREDRYVSDSKDAANQFRLISKG</sequence>
<evidence type="ECO:0000256" key="4">
    <source>
        <dbReference type="ARBA" id="ARBA00022989"/>
    </source>
</evidence>
<evidence type="ECO:0000256" key="2">
    <source>
        <dbReference type="ARBA" id="ARBA00022448"/>
    </source>
</evidence>
<feature type="transmembrane region" description="Helical" evidence="6">
    <location>
        <begin position="7"/>
        <end position="28"/>
    </location>
</feature>
<proteinExistence type="inferred from homology"/>
<feature type="transmembrane region" description="Helical" evidence="6">
    <location>
        <begin position="114"/>
        <end position="135"/>
    </location>
</feature>
<dbReference type="Gene3D" id="1.10.3720.10">
    <property type="entry name" value="MetI-like"/>
    <property type="match status" value="1"/>
</dbReference>
<keyword evidence="4 6" id="KW-1133">Transmembrane helix</keyword>
<keyword evidence="2 6" id="KW-0813">Transport</keyword>
<dbReference type="PANTHER" id="PTHR43839">
    <property type="entry name" value="OPPC IN A BINDING PROTEIN-DEPENDENT TRANSPORT SYSTEM"/>
    <property type="match status" value="1"/>
</dbReference>
<evidence type="ECO:0000259" key="8">
    <source>
        <dbReference type="PROSITE" id="PS50928"/>
    </source>
</evidence>
<accession>A0A5D4KBM3</accession>
<feature type="region of interest" description="Disordered" evidence="7">
    <location>
        <begin position="303"/>
        <end position="324"/>
    </location>
</feature>
<evidence type="ECO:0000256" key="6">
    <source>
        <dbReference type="RuleBase" id="RU363032"/>
    </source>
</evidence>
<organism evidence="9 10">
    <name type="scientific">Rossellomorea vietnamensis</name>
    <dbReference type="NCBI Taxonomy" id="218284"/>
    <lineage>
        <taxon>Bacteria</taxon>
        <taxon>Bacillati</taxon>
        <taxon>Bacillota</taxon>
        <taxon>Bacilli</taxon>
        <taxon>Bacillales</taxon>
        <taxon>Bacillaceae</taxon>
        <taxon>Rossellomorea</taxon>
    </lineage>
</organism>
<dbReference type="Pfam" id="PF00528">
    <property type="entry name" value="BPD_transp_1"/>
    <property type="match status" value="1"/>
</dbReference>
<protein>
    <submittedName>
        <fullName evidence="9">ABC transporter permease subunit</fullName>
    </submittedName>
</protein>
<feature type="compositionally biased region" description="Basic and acidic residues" evidence="7">
    <location>
        <begin position="304"/>
        <end position="324"/>
    </location>
</feature>
<feature type="transmembrane region" description="Helical" evidence="6">
    <location>
        <begin position="213"/>
        <end position="238"/>
    </location>
</feature>
<comment type="similarity">
    <text evidence="6">Belongs to the binding-protein-dependent transport system permease family.</text>
</comment>
<feature type="transmembrane region" description="Helical" evidence="6">
    <location>
        <begin position="82"/>
        <end position="107"/>
    </location>
</feature>
<comment type="caution">
    <text evidence="9">The sequence shown here is derived from an EMBL/GenBank/DDBJ whole genome shotgun (WGS) entry which is preliminary data.</text>
</comment>
<evidence type="ECO:0000313" key="9">
    <source>
        <dbReference type="EMBL" id="TYR73523.1"/>
    </source>
</evidence>
<evidence type="ECO:0000256" key="7">
    <source>
        <dbReference type="SAM" id="MobiDB-lite"/>
    </source>
</evidence>
<dbReference type="InterPro" id="IPR000515">
    <property type="entry name" value="MetI-like"/>
</dbReference>
<comment type="subcellular location">
    <subcellularLocation>
        <location evidence="6">Cell membrane</location>
        <topology evidence="6">Multi-pass membrane protein</topology>
    </subcellularLocation>
    <subcellularLocation>
        <location evidence="1">Membrane</location>
        <topology evidence="1">Multi-pass membrane protein</topology>
    </subcellularLocation>
</comment>
<keyword evidence="5 6" id="KW-0472">Membrane</keyword>
<reference evidence="9 10" key="1">
    <citation type="submission" date="2019-08" db="EMBL/GenBank/DDBJ databases">
        <title>Bacillus genomes from the desert of Cuatro Cienegas, Coahuila.</title>
        <authorList>
            <person name="Olmedo-Alvarez G."/>
        </authorList>
    </citation>
    <scope>NUCLEOTIDE SEQUENCE [LARGE SCALE GENOMIC DNA]</scope>
    <source>
        <strain evidence="9 10">CH40_1T</strain>
    </source>
</reference>
<name>A0A5D4KBM3_9BACI</name>
<dbReference type="AlphaFoldDB" id="A0A5D4KBM3"/>